<comment type="similarity">
    <text evidence="2">Belongs to the bacterial solute-binding protein 5 family.</text>
</comment>
<dbReference type="Gene3D" id="3.90.76.10">
    <property type="entry name" value="Dipeptide-binding Protein, Domain 1"/>
    <property type="match status" value="1"/>
</dbReference>
<dbReference type="RefSeq" id="WP_189043429.1">
    <property type="nucleotide sequence ID" value="NZ_BMJQ01000002.1"/>
</dbReference>
<dbReference type="InterPro" id="IPR030678">
    <property type="entry name" value="Peptide/Ni-bd"/>
</dbReference>
<sequence length="527" mass="59476">MVPRGFLLLLTILALLTIPARADQVLRLGNGSEPATLDPALCDLEPDLQILHDLFEGLVVIGPKGEALPGEAERWTVSPDGMTYRFTLRPGLTWSNGAPLTAEDFAWSWRRAVDPGTGSKYAFPFYPILNAQEIVTGRADPQSLGVRALDDRTLEVRLKAPTGFFLKLIGMPAFSPAYRPAVEKFGRQYSRPGNLVSNGAFELAEWTPQSRIVLRRSSRYWDAGAVTLDRVEYLPIENQNEELKRYRAGELDMTYDVPSDQIDLIRAELAPDLHILPYLGTYYLGFNLTRPPFKDNLKLREAINLAIDREAIVGKITRTGETASYGWVPPGLDGYENQSFPWKDEPMAARIARARQLYAEAGYGPDRPLEIELRYNTNENHKKIMIAVAAMLKQALGIRVSLVNQEFKVFVEARKEKRETQLFRDGWTADYPDPNNFAELLLSSAGLNDPGYANPEYDDLVHQAQGTVDAPERMKLLEAAERLVLRDQPLVPIYSYSIKRLIKPYVHGLEINILNFYYSKPVRLDPH</sequence>
<feature type="domain" description="Solute-binding protein family 5" evidence="5">
    <location>
        <begin position="69"/>
        <end position="446"/>
    </location>
</feature>
<dbReference type="AlphaFoldDB" id="A0A8J2YQB8"/>
<dbReference type="Gene3D" id="3.40.190.10">
    <property type="entry name" value="Periplasmic binding protein-like II"/>
    <property type="match status" value="1"/>
</dbReference>
<evidence type="ECO:0000313" key="7">
    <source>
        <dbReference type="Proteomes" id="UP000646365"/>
    </source>
</evidence>
<dbReference type="Proteomes" id="UP000646365">
    <property type="component" value="Unassembled WGS sequence"/>
</dbReference>
<keyword evidence="3" id="KW-0813">Transport</keyword>
<dbReference type="InterPro" id="IPR000914">
    <property type="entry name" value="SBP_5_dom"/>
</dbReference>
<reference evidence="6" key="2">
    <citation type="submission" date="2020-09" db="EMBL/GenBank/DDBJ databases">
        <authorList>
            <person name="Sun Q."/>
            <person name="Zhou Y."/>
        </authorList>
    </citation>
    <scope>NUCLEOTIDE SEQUENCE</scope>
    <source>
        <strain evidence="6">CGMCC 1.15725</strain>
    </source>
</reference>
<dbReference type="GO" id="GO:0015833">
    <property type="term" value="P:peptide transport"/>
    <property type="evidence" value="ECO:0007669"/>
    <property type="project" value="TreeGrafter"/>
</dbReference>
<dbReference type="Pfam" id="PF00496">
    <property type="entry name" value="SBP_bac_5"/>
    <property type="match status" value="1"/>
</dbReference>
<dbReference type="GO" id="GO:0030288">
    <property type="term" value="C:outer membrane-bounded periplasmic space"/>
    <property type="evidence" value="ECO:0007669"/>
    <property type="project" value="TreeGrafter"/>
</dbReference>
<accession>A0A8J2YQB8</accession>
<dbReference type="PANTHER" id="PTHR30290">
    <property type="entry name" value="PERIPLASMIC BINDING COMPONENT OF ABC TRANSPORTER"/>
    <property type="match status" value="1"/>
</dbReference>
<dbReference type="PIRSF" id="PIRSF002741">
    <property type="entry name" value="MppA"/>
    <property type="match status" value="1"/>
</dbReference>
<organism evidence="6 7">
    <name type="scientific">Aliidongia dinghuensis</name>
    <dbReference type="NCBI Taxonomy" id="1867774"/>
    <lineage>
        <taxon>Bacteria</taxon>
        <taxon>Pseudomonadati</taxon>
        <taxon>Pseudomonadota</taxon>
        <taxon>Alphaproteobacteria</taxon>
        <taxon>Rhodospirillales</taxon>
        <taxon>Dongiaceae</taxon>
        <taxon>Aliidongia</taxon>
    </lineage>
</organism>
<comment type="caution">
    <text evidence="6">The sequence shown here is derived from an EMBL/GenBank/DDBJ whole genome shotgun (WGS) entry which is preliminary data.</text>
</comment>
<dbReference type="EMBL" id="BMJQ01000002">
    <property type="protein sequence ID" value="GGF07833.1"/>
    <property type="molecule type" value="Genomic_DNA"/>
</dbReference>
<evidence type="ECO:0000256" key="4">
    <source>
        <dbReference type="ARBA" id="ARBA00022729"/>
    </source>
</evidence>
<dbReference type="SUPFAM" id="SSF53850">
    <property type="entry name" value="Periplasmic binding protein-like II"/>
    <property type="match status" value="1"/>
</dbReference>
<dbReference type="Gene3D" id="3.10.105.10">
    <property type="entry name" value="Dipeptide-binding Protein, Domain 3"/>
    <property type="match status" value="1"/>
</dbReference>
<keyword evidence="7" id="KW-1185">Reference proteome</keyword>
<dbReference type="FunFam" id="3.90.76.10:FF:000001">
    <property type="entry name" value="Oligopeptide ABC transporter substrate-binding protein"/>
    <property type="match status" value="1"/>
</dbReference>
<proteinExistence type="inferred from homology"/>
<comment type="subcellular location">
    <subcellularLocation>
        <location evidence="1">Periplasm</location>
    </subcellularLocation>
</comment>
<evidence type="ECO:0000256" key="1">
    <source>
        <dbReference type="ARBA" id="ARBA00004418"/>
    </source>
</evidence>
<dbReference type="FunFam" id="3.10.105.10:FF:000001">
    <property type="entry name" value="Oligopeptide ABC transporter, oligopeptide-binding protein"/>
    <property type="match status" value="1"/>
</dbReference>
<evidence type="ECO:0000256" key="3">
    <source>
        <dbReference type="ARBA" id="ARBA00022448"/>
    </source>
</evidence>
<evidence type="ECO:0000256" key="2">
    <source>
        <dbReference type="ARBA" id="ARBA00005695"/>
    </source>
</evidence>
<dbReference type="PANTHER" id="PTHR30290:SF10">
    <property type="entry name" value="PERIPLASMIC OLIGOPEPTIDE-BINDING PROTEIN-RELATED"/>
    <property type="match status" value="1"/>
</dbReference>
<protein>
    <submittedName>
        <fullName evidence="6">Peptide ABC transporter substrate-binding protein</fullName>
    </submittedName>
</protein>
<evidence type="ECO:0000259" key="5">
    <source>
        <dbReference type="Pfam" id="PF00496"/>
    </source>
</evidence>
<dbReference type="CDD" id="cd08504">
    <property type="entry name" value="PBP2_OppA"/>
    <property type="match status" value="1"/>
</dbReference>
<reference evidence="6" key="1">
    <citation type="journal article" date="2014" name="Int. J. Syst. Evol. Microbiol.">
        <title>Complete genome sequence of Corynebacterium casei LMG S-19264T (=DSM 44701T), isolated from a smear-ripened cheese.</title>
        <authorList>
            <consortium name="US DOE Joint Genome Institute (JGI-PGF)"/>
            <person name="Walter F."/>
            <person name="Albersmeier A."/>
            <person name="Kalinowski J."/>
            <person name="Ruckert C."/>
        </authorList>
    </citation>
    <scope>NUCLEOTIDE SEQUENCE</scope>
    <source>
        <strain evidence="6">CGMCC 1.15725</strain>
    </source>
</reference>
<dbReference type="GO" id="GO:0043190">
    <property type="term" value="C:ATP-binding cassette (ABC) transporter complex"/>
    <property type="evidence" value="ECO:0007669"/>
    <property type="project" value="InterPro"/>
</dbReference>
<gene>
    <name evidence="6" type="ORF">GCM10011611_11630</name>
</gene>
<name>A0A8J2YQB8_9PROT</name>
<keyword evidence="4" id="KW-0732">Signal</keyword>
<dbReference type="InterPro" id="IPR039424">
    <property type="entry name" value="SBP_5"/>
</dbReference>
<dbReference type="GO" id="GO:1904680">
    <property type="term" value="F:peptide transmembrane transporter activity"/>
    <property type="evidence" value="ECO:0007669"/>
    <property type="project" value="TreeGrafter"/>
</dbReference>
<evidence type="ECO:0000313" key="6">
    <source>
        <dbReference type="EMBL" id="GGF07833.1"/>
    </source>
</evidence>